<dbReference type="AlphaFoldDB" id="A0AAD7ERY4"/>
<organism evidence="8 9">
    <name type="scientific">Mycena albidolilacea</name>
    <dbReference type="NCBI Taxonomy" id="1033008"/>
    <lineage>
        <taxon>Eukaryota</taxon>
        <taxon>Fungi</taxon>
        <taxon>Dikarya</taxon>
        <taxon>Basidiomycota</taxon>
        <taxon>Agaricomycotina</taxon>
        <taxon>Agaricomycetes</taxon>
        <taxon>Agaricomycetidae</taxon>
        <taxon>Agaricales</taxon>
        <taxon>Marasmiineae</taxon>
        <taxon>Mycenaceae</taxon>
        <taxon>Mycena</taxon>
    </lineage>
</organism>
<comment type="caution">
    <text evidence="8">The sequence shown here is derived from an EMBL/GenBank/DDBJ whole genome shotgun (WGS) entry which is preliminary data.</text>
</comment>
<dbReference type="GO" id="GO:0045944">
    <property type="term" value="P:positive regulation of transcription by RNA polymerase II"/>
    <property type="evidence" value="ECO:0007669"/>
    <property type="project" value="TreeGrafter"/>
</dbReference>
<dbReference type="EMBL" id="JARIHO010000020">
    <property type="protein sequence ID" value="KAJ7346543.1"/>
    <property type="molecule type" value="Genomic_DNA"/>
</dbReference>
<dbReference type="InterPro" id="IPR036879">
    <property type="entry name" value="TF_MADSbox_sf"/>
</dbReference>
<evidence type="ECO:0000259" key="7">
    <source>
        <dbReference type="PROSITE" id="PS50066"/>
    </source>
</evidence>
<accession>A0AAD7ERY4</accession>
<dbReference type="Pfam" id="PF00319">
    <property type="entry name" value="SRF-TF"/>
    <property type="match status" value="1"/>
</dbReference>
<comment type="subcellular location">
    <subcellularLocation>
        <location evidence="1">Nucleus</location>
    </subcellularLocation>
</comment>
<dbReference type="SUPFAM" id="SSF55455">
    <property type="entry name" value="SRF-like"/>
    <property type="match status" value="1"/>
</dbReference>
<proteinExistence type="predicted"/>
<keyword evidence="3" id="KW-0238">DNA-binding</keyword>
<sequence length="321" mass="34783">MGRRKIEILPITHERNRSVTFLKRKNGLFKKAYELGVLCSVDVAVIIFEQRPGHNVKLYQYCSGDANNIVQRHISFDGEKDTRGPSDFSGNAAAKLDDPADGDDDDQDDDEDLPPIGTKRRSDGSKAGTDVGLNIDVDYPRSGHQRPPSSGLAMSGERLSPSNNKKPRILPMQQPPSRSELPGGFSYAPSMRGASGSSSYTSPNTPYYQALPSQPSFGQSSSFEFSGARGQSQRNSLPTSYPEYSPIASSRPAPHRNASSGDPFAGLLDEDGPRQTHGIGGQNTAYGGIDWPVHSNNSGGSGVPRRKYSTEYGQPSIDRVY</sequence>
<keyword evidence="4" id="KW-0804">Transcription</keyword>
<feature type="compositionally biased region" description="Acidic residues" evidence="6">
    <location>
        <begin position="99"/>
        <end position="113"/>
    </location>
</feature>
<dbReference type="GO" id="GO:0000978">
    <property type="term" value="F:RNA polymerase II cis-regulatory region sequence-specific DNA binding"/>
    <property type="evidence" value="ECO:0007669"/>
    <property type="project" value="TreeGrafter"/>
</dbReference>
<evidence type="ECO:0000256" key="5">
    <source>
        <dbReference type="ARBA" id="ARBA00023242"/>
    </source>
</evidence>
<reference evidence="8" key="1">
    <citation type="submission" date="2023-03" db="EMBL/GenBank/DDBJ databases">
        <title>Massive genome expansion in bonnet fungi (Mycena s.s.) driven by repeated elements and novel gene families across ecological guilds.</title>
        <authorList>
            <consortium name="Lawrence Berkeley National Laboratory"/>
            <person name="Harder C.B."/>
            <person name="Miyauchi S."/>
            <person name="Viragh M."/>
            <person name="Kuo A."/>
            <person name="Thoen E."/>
            <person name="Andreopoulos B."/>
            <person name="Lu D."/>
            <person name="Skrede I."/>
            <person name="Drula E."/>
            <person name="Henrissat B."/>
            <person name="Morin E."/>
            <person name="Kohler A."/>
            <person name="Barry K."/>
            <person name="LaButti K."/>
            <person name="Morin E."/>
            <person name="Salamov A."/>
            <person name="Lipzen A."/>
            <person name="Mereny Z."/>
            <person name="Hegedus B."/>
            <person name="Baldrian P."/>
            <person name="Stursova M."/>
            <person name="Weitz H."/>
            <person name="Taylor A."/>
            <person name="Grigoriev I.V."/>
            <person name="Nagy L.G."/>
            <person name="Martin F."/>
            <person name="Kauserud H."/>
        </authorList>
    </citation>
    <scope>NUCLEOTIDE SEQUENCE</scope>
    <source>
        <strain evidence="8">CBHHK002</strain>
    </source>
</reference>
<dbReference type="GO" id="GO:0005634">
    <property type="term" value="C:nucleus"/>
    <property type="evidence" value="ECO:0007669"/>
    <property type="project" value="UniProtKB-SubCell"/>
</dbReference>
<dbReference type="PRINTS" id="PR00404">
    <property type="entry name" value="MADSDOMAIN"/>
</dbReference>
<dbReference type="Gene3D" id="3.40.1810.10">
    <property type="entry name" value="Transcription factor, MADS-box"/>
    <property type="match status" value="1"/>
</dbReference>
<dbReference type="SMART" id="SM00432">
    <property type="entry name" value="MADS"/>
    <property type="match status" value="1"/>
</dbReference>
<evidence type="ECO:0000313" key="8">
    <source>
        <dbReference type="EMBL" id="KAJ7346543.1"/>
    </source>
</evidence>
<dbReference type="InterPro" id="IPR002100">
    <property type="entry name" value="TF_MADSbox"/>
</dbReference>
<feature type="compositionally biased region" description="Low complexity" evidence="6">
    <location>
        <begin position="188"/>
        <end position="227"/>
    </location>
</feature>
<protein>
    <recommendedName>
        <fullName evidence="7">MADS-box domain-containing protein</fullName>
    </recommendedName>
</protein>
<keyword evidence="2" id="KW-0805">Transcription regulation</keyword>
<evidence type="ECO:0000256" key="4">
    <source>
        <dbReference type="ARBA" id="ARBA00023163"/>
    </source>
</evidence>
<keyword evidence="5" id="KW-0539">Nucleus</keyword>
<dbReference type="Proteomes" id="UP001218218">
    <property type="component" value="Unassembled WGS sequence"/>
</dbReference>
<evidence type="ECO:0000256" key="6">
    <source>
        <dbReference type="SAM" id="MobiDB-lite"/>
    </source>
</evidence>
<evidence type="ECO:0000256" key="1">
    <source>
        <dbReference type="ARBA" id="ARBA00004123"/>
    </source>
</evidence>
<feature type="region of interest" description="Disordered" evidence="6">
    <location>
        <begin position="77"/>
        <end position="321"/>
    </location>
</feature>
<keyword evidence="9" id="KW-1185">Reference proteome</keyword>
<name>A0AAD7ERY4_9AGAR</name>
<evidence type="ECO:0000256" key="3">
    <source>
        <dbReference type="ARBA" id="ARBA00023125"/>
    </source>
</evidence>
<gene>
    <name evidence="8" type="ORF">DFH08DRAFT_868535</name>
</gene>
<feature type="domain" description="MADS-box" evidence="7">
    <location>
        <begin position="1"/>
        <end position="51"/>
    </location>
</feature>
<evidence type="ECO:0000256" key="2">
    <source>
        <dbReference type="ARBA" id="ARBA00023015"/>
    </source>
</evidence>
<dbReference type="PROSITE" id="PS50066">
    <property type="entry name" value="MADS_BOX_2"/>
    <property type="match status" value="1"/>
</dbReference>
<dbReference type="GO" id="GO:0000981">
    <property type="term" value="F:DNA-binding transcription factor activity, RNA polymerase II-specific"/>
    <property type="evidence" value="ECO:0007669"/>
    <property type="project" value="TreeGrafter"/>
</dbReference>
<dbReference type="GO" id="GO:0046983">
    <property type="term" value="F:protein dimerization activity"/>
    <property type="evidence" value="ECO:0007669"/>
    <property type="project" value="InterPro"/>
</dbReference>
<evidence type="ECO:0000313" key="9">
    <source>
        <dbReference type="Proteomes" id="UP001218218"/>
    </source>
</evidence>
<feature type="compositionally biased region" description="Polar residues" evidence="6">
    <location>
        <begin position="229"/>
        <end position="239"/>
    </location>
</feature>
<dbReference type="PANTHER" id="PTHR11945">
    <property type="entry name" value="MADS BOX PROTEIN"/>
    <property type="match status" value="1"/>
</dbReference>
<dbReference type="PANTHER" id="PTHR11945:SF534">
    <property type="entry name" value="MYOCYTE-SPECIFIC ENHANCER FACTOR 2"/>
    <property type="match status" value="1"/>
</dbReference>